<evidence type="ECO:0000256" key="2">
    <source>
        <dbReference type="ARBA" id="ARBA00022603"/>
    </source>
</evidence>
<feature type="active site" evidence="5">
    <location>
        <position position="29"/>
    </location>
</feature>
<keyword evidence="2 5" id="KW-0489">Methyltransferase</keyword>
<dbReference type="GO" id="GO:0032259">
    <property type="term" value="P:methylation"/>
    <property type="evidence" value="ECO:0007669"/>
    <property type="project" value="UniProtKB-KW"/>
</dbReference>
<evidence type="ECO:0000256" key="1">
    <source>
        <dbReference type="ARBA" id="ARBA00011975"/>
    </source>
</evidence>
<dbReference type="PROSITE" id="PS51679">
    <property type="entry name" value="SAM_MT_C5"/>
    <property type="match status" value="1"/>
</dbReference>
<keyword evidence="7" id="KW-1185">Reference proteome</keyword>
<accession>A0A9P4Q9F6</accession>
<evidence type="ECO:0000313" key="6">
    <source>
        <dbReference type="EMBL" id="KAF2722244.1"/>
    </source>
</evidence>
<evidence type="ECO:0000313" key="7">
    <source>
        <dbReference type="Proteomes" id="UP000799441"/>
    </source>
</evidence>
<dbReference type="GO" id="GO:0003677">
    <property type="term" value="F:DNA binding"/>
    <property type="evidence" value="ECO:0007669"/>
    <property type="project" value="TreeGrafter"/>
</dbReference>
<gene>
    <name evidence="6" type="ORF">K431DRAFT_267074</name>
</gene>
<dbReference type="EC" id="2.1.1.37" evidence="1"/>
<dbReference type="Pfam" id="PF00145">
    <property type="entry name" value="DNA_methylase"/>
    <property type="match status" value="2"/>
</dbReference>
<dbReference type="Gene3D" id="3.90.120.10">
    <property type="entry name" value="DNA Methylase, subunit A, domain 2"/>
    <property type="match status" value="1"/>
</dbReference>
<proteinExistence type="inferred from homology"/>
<evidence type="ECO:0000256" key="4">
    <source>
        <dbReference type="ARBA" id="ARBA00022691"/>
    </source>
</evidence>
<dbReference type="OrthoDB" id="414133at2759"/>
<dbReference type="GO" id="GO:0003886">
    <property type="term" value="F:DNA (cytosine-5-)-methyltransferase activity"/>
    <property type="evidence" value="ECO:0007669"/>
    <property type="project" value="UniProtKB-EC"/>
</dbReference>
<dbReference type="EMBL" id="MU003784">
    <property type="protein sequence ID" value="KAF2722244.1"/>
    <property type="molecule type" value="Genomic_DNA"/>
</dbReference>
<dbReference type="GO" id="GO:0044027">
    <property type="term" value="P:negative regulation of gene expression via chromosomal CpG island methylation"/>
    <property type="evidence" value="ECO:0007669"/>
    <property type="project" value="TreeGrafter"/>
</dbReference>
<dbReference type="InterPro" id="IPR050390">
    <property type="entry name" value="C5-Methyltransferase"/>
</dbReference>
<dbReference type="SUPFAM" id="SSF53335">
    <property type="entry name" value="S-adenosyl-L-methionine-dependent methyltransferases"/>
    <property type="match status" value="1"/>
</dbReference>
<keyword evidence="4 5" id="KW-0949">S-adenosyl-L-methionine</keyword>
<dbReference type="Gene3D" id="3.40.50.150">
    <property type="entry name" value="Vaccinia Virus protein VP39"/>
    <property type="match status" value="1"/>
</dbReference>
<dbReference type="GO" id="GO:0005634">
    <property type="term" value="C:nucleus"/>
    <property type="evidence" value="ECO:0007669"/>
    <property type="project" value="TreeGrafter"/>
</dbReference>
<dbReference type="PROSITE" id="PS00094">
    <property type="entry name" value="C5_MTASE_1"/>
    <property type="match status" value="1"/>
</dbReference>
<reference evidence="6" key="1">
    <citation type="journal article" date="2020" name="Stud. Mycol.">
        <title>101 Dothideomycetes genomes: a test case for predicting lifestyles and emergence of pathogens.</title>
        <authorList>
            <person name="Haridas S."/>
            <person name="Albert R."/>
            <person name="Binder M."/>
            <person name="Bloem J."/>
            <person name="Labutti K."/>
            <person name="Salamov A."/>
            <person name="Andreopoulos B."/>
            <person name="Baker S."/>
            <person name="Barry K."/>
            <person name="Bills G."/>
            <person name="Bluhm B."/>
            <person name="Cannon C."/>
            <person name="Castanera R."/>
            <person name="Culley D."/>
            <person name="Daum C."/>
            <person name="Ezra D."/>
            <person name="Gonzalez J."/>
            <person name="Henrissat B."/>
            <person name="Kuo A."/>
            <person name="Liang C."/>
            <person name="Lipzen A."/>
            <person name="Lutzoni F."/>
            <person name="Magnuson J."/>
            <person name="Mondo S."/>
            <person name="Nolan M."/>
            <person name="Ohm R."/>
            <person name="Pangilinan J."/>
            <person name="Park H.-J."/>
            <person name="Ramirez L."/>
            <person name="Alfaro M."/>
            <person name="Sun H."/>
            <person name="Tritt A."/>
            <person name="Yoshinaga Y."/>
            <person name="Zwiers L.-H."/>
            <person name="Turgeon B."/>
            <person name="Goodwin S."/>
            <person name="Spatafora J."/>
            <person name="Crous P."/>
            <person name="Grigoriev I."/>
        </authorList>
    </citation>
    <scope>NUCLEOTIDE SEQUENCE</scope>
    <source>
        <strain evidence="6">CBS 116435</strain>
    </source>
</reference>
<keyword evidence="3 5" id="KW-0808">Transferase</keyword>
<dbReference type="AlphaFoldDB" id="A0A9P4Q9F6"/>
<comment type="caution">
    <text evidence="6">The sequence shown here is derived from an EMBL/GenBank/DDBJ whole genome shotgun (WGS) entry which is preliminary data.</text>
</comment>
<dbReference type="Proteomes" id="UP000799441">
    <property type="component" value="Unassembled WGS sequence"/>
</dbReference>
<evidence type="ECO:0000256" key="3">
    <source>
        <dbReference type="ARBA" id="ARBA00022679"/>
    </source>
</evidence>
<sequence>MHVHHFVVHYVQKYPRRYIVDLLHFSPPCQPFSTCHTKAGRDDEANTAASFCIVALLQGCRPRQATFEQTFGVMRESKRWWFDAIIRQFTDCDYSVQWRVENLAETGLVHARERLILVAAAPGEELMEHPSPTHGIGPDLLPFTTIRDRLSIVQRDNIPENLTWFTPKDQTPYNLIKQLQYCITTTGGVGNLHLNGKRTFTLGELAVLAGFETWHRFAGSKTEILKQIGNAAPTSYMKQLFRNAIKTIKRTDVKREASKIADHIVID</sequence>
<dbReference type="InterPro" id="IPR001525">
    <property type="entry name" value="C5_MeTfrase"/>
</dbReference>
<protein>
    <recommendedName>
        <fullName evidence="1">DNA (cytosine-5-)-methyltransferase</fullName>
        <ecNumber evidence="1">2.1.1.37</ecNumber>
    </recommendedName>
</protein>
<evidence type="ECO:0000256" key="5">
    <source>
        <dbReference type="PROSITE-ProRule" id="PRU01016"/>
    </source>
</evidence>
<dbReference type="PANTHER" id="PTHR10629:SF52">
    <property type="entry name" value="DNA (CYTOSINE-5)-METHYLTRANSFERASE 1"/>
    <property type="match status" value="1"/>
</dbReference>
<name>A0A9P4Q9F6_9PEZI</name>
<dbReference type="InterPro" id="IPR018117">
    <property type="entry name" value="C5_DNA_meth_AS"/>
</dbReference>
<dbReference type="PANTHER" id="PTHR10629">
    <property type="entry name" value="CYTOSINE-SPECIFIC METHYLTRANSFERASE"/>
    <property type="match status" value="1"/>
</dbReference>
<dbReference type="InterPro" id="IPR029063">
    <property type="entry name" value="SAM-dependent_MTases_sf"/>
</dbReference>
<comment type="similarity">
    <text evidence="5">Belongs to the class I-like SAM-binding methyltransferase superfamily. C5-methyltransferase family.</text>
</comment>
<organism evidence="6 7">
    <name type="scientific">Polychaeton citri CBS 116435</name>
    <dbReference type="NCBI Taxonomy" id="1314669"/>
    <lineage>
        <taxon>Eukaryota</taxon>
        <taxon>Fungi</taxon>
        <taxon>Dikarya</taxon>
        <taxon>Ascomycota</taxon>
        <taxon>Pezizomycotina</taxon>
        <taxon>Dothideomycetes</taxon>
        <taxon>Dothideomycetidae</taxon>
        <taxon>Capnodiales</taxon>
        <taxon>Capnodiaceae</taxon>
        <taxon>Polychaeton</taxon>
    </lineage>
</organism>